<dbReference type="InterPro" id="IPR005877">
    <property type="entry name" value="YSIRK_signal_dom"/>
</dbReference>
<evidence type="ECO:0000256" key="2">
    <source>
        <dbReference type="ARBA" id="ARBA00022525"/>
    </source>
</evidence>
<organism evidence="8 9">
    <name type="scientific">Lactobacillus intestinalis</name>
    <dbReference type="NCBI Taxonomy" id="151781"/>
    <lineage>
        <taxon>Bacteria</taxon>
        <taxon>Bacillati</taxon>
        <taxon>Bacillota</taxon>
        <taxon>Bacilli</taxon>
        <taxon>Lactobacillales</taxon>
        <taxon>Lactobacillaceae</taxon>
        <taxon>Lactobacillus</taxon>
    </lineage>
</organism>
<evidence type="ECO:0000259" key="7">
    <source>
        <dbReference type="PROSITE" id="PS50847"/>
    </source>
</evidence>
<comment type="caution">
    <text evidence="8">The sequence shown here is derived from an EMBL/GenBank/DDBJ whole genome shotgun (WGS) entry which is preliminary data.</text>
</comment>
<dbReference type="NCBIfam" id="TIGR01167">
    <property type="entry name" value="LPXTG_anchor"/>
    <property type="match status" value="1"/>
</dbReference>
<evidence type="ECO:0000256" key="3">
    <source>
        <dbReference type="ARBA" id="ARBA00022729"/>
    </source>
</evidence>
<feature type="compositionally biased region" description="Acidic residues" evidence="5">
    <location>
        <begin position="1702"/>
        <end position="1712"/>
    </location>
</feature>
<dbReference type="GO" id="GO:0007156">
    <property type="term" value="P:homophilic cell adhesion via plasma membrane adhesion molecules"/>
    <property type="evidence" value="ECO:0007669"/>
    <property type="project" value="InterPro"/>
</dbReference>
<dbReference type="PROSITE" id="PS50268">
    <property type="entry name" value="CADHERIN_2"/>
    <property type="match status" value="1"/>
</dbReference>
<feature type="domain" description="Gram-positive cocci surface proteins LPxTG" evidence="7">
    <location>
        <begin position="1798"/>
        <end position="1833"/>
    </location>
</feature>
<accession>A0A4S2B930</accession>
<dbReference type="InterPro" id="IPR019931">
    <property type="entry name" value="LPXTG_anchor"/>
</dbReference>
<keyword evidence="1" id="KW-0134">Cell wall</keyword>
<feature type="compositionally biased region" description="Polar residues" evidence="5">
    <location>
        <begin position="145"/>
        <end position="162"/>
    </location>
</feature>
<feature type="compositionally biased region" description="Low complexity" evidence="5">
    <location>
        <begin position="63"/>
        <end position="75"/>
    </location>
</feature>
<feature type="compositionally biased region" description="Polar residues" evidence="5">
    <location>
        <begin position="1714"/>
        <end position="1739"/>
    </location>
</feature>
<dbReference type="EMBL" id="SRYV01000025">
    <property type="protein sequence ID" value="TGY10535.1"/>
    <property type="molecule type" value="Genomic_DNA"/>
</dbReference>
<evidence type="ECO:0000256" key="5">
    <source>
        <dbReference type="SAM" id="MobiDB-lite"/>
    </source>
</evidence>
<dbReference type="NCBIfam" id="TIGR01168">
    <property type="entry name" value="YSIRK_signal"/>
    <property type="match status" value="1"/>
</dbReference>
<dbReference type="Gene3D" id="3.10.20.470">
    <property type="match status" value="1"/>
</dbReference>
<protein>
    <submittedName>
        <fullName evidence="8">YSIRK-type signal peptide-containing protein</fullName>
    </submittedName>
</protein>
<gene>
    <name evidence="8" type="ORF">E5351_09570</name>
</gene>
<proteinExistence type="predicted"/>
<evidence type="ECO:0000259" key="6">
    <source>
        <dbReference type="PROSITE" id="PS50268"/>
    </source>
</evidence>
<dbReference type="Proteomes" id="UP000309117">
    <property type="component" value="Unassembled WGS sequence"/>
</dbReference>
<keyword evidence="3" id="KW-0732">Signal</keyword>
<feature type="region of interest" description="Disordered" evidence="5">
    <location>
        <begin position="50"/>
        <end position="171"/>
    </location>
</feature>
<dbReference type="RefSeq" id="WP_135960727.1">
    <property type="nucleotide sequence ID" value="NZ_SRYV01000025.1"/>
</dbReference>
<dbReference type="InterPro" id="IPR002126">
    <property type="entry name" value="Cadherin-like_dom"/>
</dbReference>
<name>A0A4S2B930_9LACO</name>
<feature type="compositionally biased region" description="Polar residues" evidence="5">
    <location>
        <begin position="86"/>
        <end position="138"/>
    </location>
</feature>
<dbReference type="Pfam" id="PF04650">
    <property type="entry name" value="YSIRK_signal"/>
    <property type="match status" value="1"/>
</dbReference>
<evidence type="ECO:0000256" key="1">
    <source>
        <dbReference type="ARBA" id="ARBA00022512"/>
    </source>
</evidence>
<evidence type="ECO:0000256" key="4">
    <source>
        <dbReference type="ARBA" id="ARBA00023088"/>
    </source>
</evidence>
<evidence type="ECO:0000313" key="8">
    <source>
        <dbReference type="EMBL" id="TGY10535.1"/>
    </source>
</evidence>
<dbReference type="PROSITE" id="PS50847">
    <property type="entry name" value="GRAM_POS_ANCHORING"/>
    <property type="match status" value="1"/>
</dbReference>
<reference evidence="8 9" key="1">
    <citation type="submission" date="2019-04" db="EMBL/GenBank/DDBJ databases">
        <title>Microbes associate with the intestines of laboratory mice.</title>
        <authorList>
            <person name="Navarre W."/>
            <person name="Wong E."/>
            <person name="Huang K."/>
            <person name="Tropini C."/>
            <person name="Ng K."/>
            <person name="Yu B."/>
        </authorList>
    </citation>
    <scope>NUCLEOTIDE SEQUENCE [LARGE SCALE GENOMIC DNA]</scope>
    <source>
        <strain evidence="8 9">NM61_E11</strain>
    </source>
</reference>
<feature type="compositionally biased region" description="Polar residues" evidence="5">
    <location>
        <begin position="1627"/>
        <end position="1698"/>
    </location>
</feature>
<dbReference type="Pfam" id="PF00746">
    <property type="entry name" value="Gram_pos_anchor"/>
    <property type="match status" value="1"/>
</dbReference>
<keyword evidence="2" id="KW-0964">Secreted</keyword>
<evidence type="ECO:0000313" key="9">
    <source>
        <dbReference type="Proteomes" id="UP000309117"/>
    </source>
</evidence>
<dbReference type="GO" id="GO:0005509">
    <property type="term" value="F:calcium ion binding"/>
    <property type="evidence" value="ECO:0007669"/>
    <property type="project" value="InterPro"/>
</dbReference>
<dbReference type="GO" id="GO:0016020">
    <property type="term" value="C:membrane"/>
    <property type="evidence" value="ECO:0007669"/>
    <property type="project" value="InterPro"/>
</dbReference>
<feature type="domain" description="Cadherin" evidence="6">
    <location>
        <begin position="857"/>
        <end position="973"/>
    </location>
</feature>
<feature type="region of interest" description="Disordered" evidence="5">
    <location>
        <begin position="1627"/>
        <end position="1756"/>
    </location>
</feature>
<sequence>MVSKNNRIERIEKDAEKQSHFGIRKLTIGAASVLLSTTLWLGSNANVTKADTNNDNGDLDQASEQTSTSTSSGISETEKVVVVKNADSTTPSIPKANTSNSHNNDAVNSTPQNNSEKSADSTPTAESQATSEQSPDNTTDLEKAAQTQVEHAITNTQQSTPVTHEDNSSDEATKINQAAQAGKQLKKATDLSKVALKGVKTNNVSSSKADNPSDETENKNIVENTNITIPETGITTFELTPKAENEAKIAANLYAVNFAQQNGFGSILDNIKKLNSSQVKQAIDQVKTNLSDPDVQKFANDLLTGKTGSLLIDGLKAKDKLTDSIDEMQNIIKQVTGTNDETKKDPTDPAQTYGSSDLISKLKDFKLPNIDPTKISGAVKDLSNNLKDPQIQNLINSLSSGNPIKIGMAAISAKNQIENSLNDVQSIAQQITGNKNAGASLDKLKDITKIDPEKALNAFNSVSSILQDPAIKNVMGDVVTGNTAKLVSDGIKAIPVITKNAGNLQNALQEITGDKNSGAILDKIKDLKLPNIDPAKLEKIAQDATNIAQDPAIQKLAKDLMTGNTAGILPDIINASKNGNLNNVKDIIQQVTGNTDSIGWLDKLGKLNLPKVDMDQLNKIVQGISSTVKDPAVQQLAKDLISGNTANIIPDLIKAGPTLAKNFGNVQDIINKIIGDKGQQGDHTKPDTDHPTSWFDKFKNLIPSFTDEEKTAAKNAVNRAITNPGVSNLVMDVVTGNTPKLLIDVIHYGPSVLKDAYTSAQEIIKAVKDARAQKPDDKPDETKNGSVVITVHDNTDNQDLSEYTYTSGEEKIGTKVNFDKAALISKLQAAGYKVVNGDVNIPSEIVEGPTNVIIYVEKAEIPKPVEEKKGSLTVTVHDSDSKQDLAEYTYASGEEKVGTKVNFDKAALISKLQSAGYKVVNGDVNIPREISEGPTNITIYIEKAEEPKPVEEKKGSLTVIVHDSDNKQDIPEFTYNSGEEKIGTKINFDKAGLISKLQSAGYKVINDDISIPSEIVEGTTNVIIYVEKAETPKPVEEKKGSLTVIVHDSDNKQDIPEFTYNSGEEKIGTKINFDKGGLINKLESAGYKVINDDINIPSEITEGSTSIIIYVEKAEEPKPVEEKKGSLTVTVHDSDSKQDLSEYTYLSGEERVGTKVDFDKAALISKLQSAGYKVVNADVNIPSEITEGTTNITLYVEKTEIPKPVEEKKGSLTVTVHDSDNKQDLTEFTYNSGEEKVGTKVDFDKTGLINKLQSAGYKVVNADINIPSEITEGPTNVTIYVEKAETPKPVEEKKGSLTVIVHDSDSKQDLTQYTYNSGEEKVGTKVDFDKAALISKLQSAGYKVVNDDISIPSEIVEGTTNITIYVEKAEEPKPVEEKKGSLTVIVHDSESKQDLTQYTYASGEEKVGTKVEFDREGLISTLQSAGYKVVNGDVNIPSEISEGATNITVYVEKAETPKPVEEKKGSLTVTVHDSDSKQDLTEFTYNSGEEKVGTKVEFDREGLISALQATGYKVVNPDVNIPAEIVEGSTNIIIYVEKAETPKPVEEKKGSLTVTVHDSDSKQDLAEYSYTSGEEKAGTKVNFDKSGLISKLQSGGYKVVNPDINIPTEIAEGSTTITLYVEKVNNTSSTQNHSESSNDTSGNTPNNGQTSSNNSLTDSTAIKDQPLSTTNEKQSSNQSVSTVNTEKTIPSSSNSQPTSTEDNSEDLNDDNESPSYQSSDLNDENSFVPQSSEQKSNDNYYDKNRAPHSLKGNNFTNIDKEITAPSRNVISPKTEIVGSGNTAYEMNYKRSNSDNKQLPKTGEKDSDSTIMIGAVATSLSLLGLMGVKKRRED</sequence>
<keyword evidence="4" id="KW-0572">Peptidoglycan-anchor</keyword>